<gene>
    <name evidence="1" type="ORF">BS411_00300</name>
</gene>
<dbReference type="AlphaFoldDB" id="A0A2T7BAB5"/>
<reference evidence="1" key="1">
    <citation type="submission" date="2016-12" db="EMBL/GenBank/DDBJ databases">
        <title>Analysis of the Molecular Diversity Among Cronobacter Species Isolated from Filth Flies Using a Pan Genomic DNA Microarray.</title>
        <authorList>
            <person name="Pava-Ripoll M."/>
            <person name="Tall B."/>
            <person name="Farber J."/>
            <person name="Fanning S."/>
            <person name="Lehner A."/>
            <person name="Stephan R."/>
            <person name="Pagotto F."/>
            <person name="Iverson C."/>
            <person name="Ziobro G."/>
            <person name="Miller A."/>
            <person name="Pearson R."/>
            <person name="Yan Q."/>
            <person name="Kim M."/>
            <person name="Jeong S."/>
            <person name="Park J."/>
            <person name="Jun S."/>
            <person name="Choi H."/>
            <person name="Chung T."/>
            <person name="Yoo Y."/>
            <person name="Park E."/>
            <person name="Hwang S."/>
            <person name="Lee B."/>
            <person name="Sathyamoorthy V."/>
            <person name="Carter L."/>
            <person name="Mammel M."/>
            <person name="Jackson S."/>
            <person name="Kothary M."/>
            <person name="Patel I."/>
            <person name="Grim C."/>
            <person name="Gopinath G."/>
            <person name="Gangiredla J."/>
            <person name="Chase H."/>
        </authorList>
    </citation>
    <scope>NUCLEOTIDE SEQUENCE [LARGE SCALE GENOMIC DNA]</scope>
    <source>
        <strain evidence="1">MOD1-Sh41s</strain>
    </source>
</reference>
<evidence type="ECO:0000313" key="1">
    <source>
        <dbReference type="EMBL" id="PUX26874.1"/>
    </source>
</evidence>
<comment type="caution">
    <text evidence="1">The sequence shown here is derived from an EMBL/GenBank/DDBJ whole genome shotgun (WGS) entry which is preliminary data.</text>
</comment>
<dbReference type="EMBL" id="MSAG01000001">
    <property type="protein sequence ID" value="PUX26874.1"/>
    <property type="molecule type" value="Genomic_DNA"/>
</dbReference>
<organism evidence="1">
    <name type="scientific">Cronobacter turicensis</name>
    <dbReference type="NCBI Taxonomy" id="413502"/>
    <lineage>
        <taxon>Bacteria</taxon>
        <taxon>Pseudomonadati</taxon>
        <taxon>Pseudomonadota</taxon>
        <taxon>Gammaproteobacteria</taxon>
        <taxon>Enterobacterales</taxon>
        <taxon>Enterobacteriaceae</taxon>
        <taxon>Cronobacter</taxon>
    </lineage>
</organism>
<protein>
    <submittedName>
        <fullName evidence="1">Uncharacterized protein</fullName>
    </submittedName>
</protein>
<proteinExistence type="predicted"/>
<dbReference type="OrthoDB" id="9912685at2"/>
<name>A0A2T7BAB5_9ENTR</name>
<sequence>MKIIRLREVSVKWKKTGFRRRSRTRIRKSTFILCDRPPVLVFTEKIIFFRKALTVTKCGFSGRLL</sequence>
<accession>A0A2T7BAB5</accession>